<dbReference type="PANTHER" id="PTHR11895:SF7">
    <property type="entry name" value="GLUTAMYL-TRNA(GLN) AMIDOTRANSFERASE SUBUNIT A, MITOCHONDRIAL"/>
    <property type="match status" value="1"/>
</dbReference>
<dbReference type="PANTHER" id="PTHR11895">
    <property type="entry name" value="TRANSAMIDASE"/>
    <property type="match status" value="1"/>
</dbReference>
<keyword evidence="6" id="KW-1185">Reference proteome</keyword>
<dbReference type="PROSITE" id="PS00571">
    <property type="entry name" value="AMIDASES"/>
    <property type="match status" value="1"/>
</dbReference>
<proteinExistence type="inferred from homology"/>
<evidence type="ECO:0000259" key="4">
    <source>
        <dbReference type="Pfam" id="PF01425"/>
    </source>
</evidence>
<feature type="domain" description="Amidase" evidence="4">
    <location>
        <begin position="28"/>
        <end position="456"/>
    </location>
</feature>
<comment type="caution">
    <text evidence="5">The sequence shown here is derived from an EMBL/GenBank/DDBJ whole genome shotgun (WGS) entry which is preliminary data.</text>
</comment>
<evidence type="ECO:0000313" key="5">
    <source>
        <dbReference type="EMBL" id="MBW8636583.1"/>
    </source>
</evidence>
<organism evidence="5 6">
    <name type="scientific">Flavimaribacter sediminis</name>
    <dbReference type="NCBI Taxonomy" id="2865987"/>
    <lineage>
        <taxon>Bacteria</taxon>
        <taxon>Pseudomonadati</taxon>
        <taxon>Pseudomonadota</taxon>
        <taxon>Alphaproteobacteria</taxon>
        <taxon>Hyphomicrobiales</taxon>
        <taxon>Rhizobiaceae</taxon>
        <taxon>Flavimaribacter</taxon>
    </lineage>
</organism>
<dbReference type="Pfam" id="PF01425">
    <property type="entry name" value="Amidase"/>
    <property type="match status" value="1"/>
</dbReference>
<sequence>MAGFSDYRDHDGLGLADLVRKGEISQHELLEAAIERAEDVNPAINALSQKLYAFGENMLKDLPANAPFAGVPFLLKDVSAMLSGTLTTHGSKLFADNMAKADTTLVERYKHAGVVIFGKTTSPEMALAASTESTFCGTTRNPWSLDRTAGGSSGGAAAAVAAGIVPIAHASDGGGSIRIPASCCGLFGLKPSRARTPNGPLAGEGWGSLSASHVVTRTVRDSAAMLDATHGPAPGDPYCAPYYGGRFLNEVKTNPGRLRIAFQRAPLSGAAVDPECARAAEDAASLLEQLGHTVIDEQPPGDWEELGHALWVLVASNVSRAVKNRAAELGRDIKPDDIDRATWSAVEFASTLPVEAYPDALARIHMQGRRMADFHRRHDVVMSPTLAQPPAPLGVQHTNNPDQAAYAAALQAFTPFTQLFNLTGQPSMSTPLHWTSDGLPVGVMFSAAFGDEATLLRLAGQLEKAKPWFGKTPGEVS</sequence>
<dbReference type="Gene3D" id="3.90.1300.10">
    <property type="entry name" value="Amidase signature (AS) domain"/>
    <property type="match status" value="1"/>
</dbReference>
<dbReference type="InterPro" id="IPR023631">
    <property type="entry name" value="Amidase_dom"/>
</dbReference>
<evidence type="ECO:0000313" key="6">
    <source>
        <dbReference type="Proteomes" id="UP001196509"/>
    </source>
</evidence>
<evidence type="ECO:0000256" key="1">
    <source>
        <dbReference type="ARBA" id="ARBA00003871"/>
    </source>
</evidence>
<dbReference type="AlphaFoldDB" id="A0AAE2ZLK7"/>
<evidence type="ECO:0000256" key="3">
    <source>
        <dbReference type="ARBA" id="ARBA00021874"/>
    </source>
</evidence>
<dbReference type="SUPFAM" id="SSF75304">
    <property type="entry name" value="Amidase signature (AS) enzymes"/>
    <property type="match status" value="1"/>
</dbReference>
<gene>
    <name evidence="5" type="ORF">K1W69_05220</name>
</gene>
<comment type="function">
    <text evidence="1">Hydrolyzes indole-3-acetamide (IAM) into indole-3-acetic acid (IAA).</text>
</comment>
<reference evidence="5" key="1">
    <citation type="submission" date="2021-08" db="EMBL/GenBank/DDBJ databases">
        <title>Hoeflea bacterium WL0058 sp. nov., isolated from the sediment.</title>
        <authorList>
            <person name="Wang L."/>
            <person name="Zhang D."/>
        </authorList>
    </citation>
    <scope>NUCLEOTIDE SEQUENCE</scope>
    <source>
        <strain evidence="5">WL0058</strain>
    </source>
</reference>
<dbReference type="GO" id="GO:0003824">
    <property type="term" value="F:catalytic activity"/>
    <property type="evidence" value="ECO:0007669"/>
    <property type="project" value="InterPro"/>
</dbReference>
<dbReference type="InterPro" id="IPR020556">
    <property type="entry name" value="Amidase_CS"/>
</dbReference>
<accession>A0AAE2ZLK7</accession>
<dbReference type="InterPro" id="IPR036928">
    <property type="entry name" value="AS_sf"/>
</dbReference>
<name>A0AAE2ZLK7_9HYPH</name>
<dbReference type="EMBL" id="JAICBX010000001">
    <property type="protein sequence ID" value="MBW8636583.1"/>
    <property type="molecule type" value="Genomic_DNA"/>
</dbReference>
<evidence type="ECO:0000256" key="2">
    <source>
        <dbReference type="ARBA" id="ARBA00009199"/>
    </source>
</evidence>
<dbReference type="InterPro" id="IPR000120">
    <property type="entry name" value="Amidase"/>
</dbReference>
<protein>
    <recommendedName>
        <fullName evidence="3">Indoleacetamide hydrolase</fullName>
    </recommendedName>
</protein>
<dbReference type="Proteomes" id="UP001196509">
    <property type="component" value="Unassembled WGS sequence"/>
</dbReference>
<comment type="similarity">
    <text evidence="2">Belongs to the amidase family.</text>
</comment>
<dbReference type="RefSeq" id="WP_220227254.1">
    <property type="nucleotide sequence ID" value="NZ_JAICBX010000001.1"/>
</dbReference>